<sequence>MTDGYKYNRERELQRRFNTFLSDEFGLPKKDYYSNLDTKGFIGLKAFLSEINNILTMKATLSFVSWVSEKLGLDASATEEITKFALQAKPNSNGYDAWLGYPVAFVAEVKCNVPINGGLVYGTAQRQGIEKDLDGLLNGKRKARMLPHECLKFLVFLDLPEVRKANDHLASVNIKFRENVLFALNDTELSRTDIVYGVYI</sequence>
<dbReference type="eggNOG" id="ENOG5033F9C">
    <property type="taxonomic scope" value="Bacteria"/>
</dbReference>
<accession>L0GYM5</accession>
<dbReference type="Proteomes" id="UP000010816">
    <property type="component" value="Chromosome"/>
</dbReference>
<protein>
    <submittedName>
        <fullName evidence="1">Uncharacterized protein</fullName>
    </submittedName>
</protein>
<organism evidence="1 2">
    <name type="scientific">Thioflavicoccus mobilis 8321</name>
    <dbReference type="NCBI Taxonomy" id="765912"/>
    <lineage>
        <taxon>Bacteria</taxon>
        <taxon>Pseudomonadati</taxon>
        <taxon>Pseudomonadota</taxon>
        <taxon>Gammaproteobacteria</taxon>
        <taxon>Chromatiales</taxon>
        <taxon>Chromatiaceae</taxon>
        <taxon>Thioflavicoccus</taxon>
    </lineage>
</organism>
<keyword evidence="2" id="KW-1185">Reference proteome</keyword>
<proteinExistence type="predicted"/>
<dbReference type="AlphaFoldDB" id="L0GYM5"/>
<evidence type="ECO:0000313" key="2">
    <source>
        <dbReference type="Proteomes" id="UP000010816"/>
    </source>
</evidence>
<dbReference type="EMBL" id="CP003051">
    <property type="protein sequence ID" value="AGA91051.1"/>
    <property type="molecule type" value="Genomic_DNA"/>
</dbReference>
<reference evidence="1 2" key="1">
    <citation type="submission" date="2011-09" db="EMBL/GenBank/DDBJ databases">
        <title>Complete sequence of chromosome of Thioflavicoccus mobilis 8321.</title>
        <authorList>
            <consortium name="US DOE Joint Genome Institute"/>
            <person name="Lucas S."/>
            <person name="Han J."/>
            <person name="Lapidus A."/>
            <person name="Cheng J.-F."/>
            <person name="Goodwin L."/>
            <person name="Pitluck S."/>
            <person name="Peters L."/>
            <person name="Ovchinnikova G."/>
            <person name="Lu M."/>
            <person name="Detter J.C."/>
            <person name="Han C."/>
            <person name="Tapia R."/>
            <person name="Land M."/>
            <person name="Hauser L."/>
            <person name="Kyrpides N."/>
            <person name="Ivanova N."/>
            <person name="Pagani I."/>
            <person name="Vogl K."/>
            <person name="Liu Z."/>
            <person name="Imhoff J."/>
            <person name="Thiel V."/>
            <person name="Frigaard N.-U."/>
            <person name="Bryant D."/>
            <person name="Woyke T."/>
        </authorList>
    </citation>
    <scope>NUCLEOTIDE SEQUENCE [LARGE SCALE GENOMIC DNA]</scope>
    <source>
        <strain evidence="1 2">8321</strain>
    </source>
</reference>
<dbReference type="OrthoDB" id="2585787at2"/>
<name>L0GYM5_9GAMM</name>
<evidence type="ECO:0000313" key="1">
    <source>
        <dbReference type="EMBL" id="AGA91051.1"/>
    </source>
</evidence>
<dbReference type="HOGENOM" id="CLU_1365688_0_0_6"/>
<dbReference type="KEGG" id="tmb:Thimo_2308"/>
<dbReference type="RefSeq" id="WP_015281186.1">
    <property type="nucleotide sequence ID" value="NC_019940.1"/>
</dbReference>
<gene>
    <name evidence="1" type="ORF">Thimo_2308</name>
</gene>